<keyword evidence="7" id="KW-0843">Virulence</keyword>
<keyword evidence="3 9" id="KW-0479">Metal-binding</keyword>
<feature type="binding site" evidence="9">
    <location>
        <position position="258"/>
    </location>
    <ligand>
        <name>Fe cation</name>
        <dbReference type="ChEBI" id="CHEBI:24875"/>
        <note>catalytic</note>
    </ligand>
</feature>
<proteinExistence type="inferred from homology"/>
<feature type="binding site" evidence="9">
    <location>
        <position position="314"/>
    </location>
    <ligand>
        <name>Fe cation</name>
        <dbReference type="ChEBI" id="CHEBI:24875"/>
        <note>catalytic</note>
    </ligand>
</feature>
<evidence type="ECO:0000313" key="11">
    <source>
        <dbReference type="EMBL" id="KAA6413512.1"/>
    </source>
</evidence>
<evidence type="ECO:0000259" key="10">
    <source>
        <dbReference type="PROSITE" id="PS51471"/>
    </source>
</evidence>
<dbReference type="InterPro" id="IPR005123">
    <property type="entry name" value="Oxoglu/Fe-dep_dioxygenase_dom"/>
</dbReference>
<dbReference type="EC" id="1.14.11.53" evidence="2"/>
<name>A0A5M8PVA4_9LECA</name>
<dbReference type="Gene3D" id="2.60.120.590">
    <property type="entry name" value="Alpha-ketoglutarate-dependent dioxygenase AlkB-like"/>
    <property type="match status" value="1"/>
</dbReference>
<comment type="caution">
    <text evidence="11">The sequence shown here is derived from an EMBL/GenBank/DDBJ whole genome shotgun (WGS) entry which is preliminary data.</text>
</comment>
<evidence type="ECO:0000256" key="5">
    <source>
        <dbReference type="ARBA" id="ARBA00023002"/>
    </source>
</evidence>
<evidence type="ECO:0000256" key="2">
    <source>
        <dbReference type="ARBA" id="ARBA00012931"/>
    </source>
</evidence>
<dbReference type="GO" id="GO:0005634">
    <property type="term" value="C:nucleus"/>
    <property type="evidence" value="ECO:0007669"/>
    <property type="project" value="TreeGrafter"/>
</dbReference>
<dbReference type="GO" id="GO:0005737">
    <property type="term" value="C:cytoplasm"/>
    <property type="evidence" value="ECO:0007669"/>
    <property type="project" value="TreeGrafter"/>
</dbReference>
<sequence length="370" mass="41544">MSASEPHQKPPEQIRTVYKKYQKSSPSSLAADTEILDFERGLSHDQLAKLKEVRRMPGDVLLTACCDFGDMQSEDFPASVVDVPVFEHDDLPGLHFAPSLLCPETQRLLLSRLLHRDLADEQHKTNIHLHHHVLYLAMNANTRPVSRSNSGQRLENEAAFRRNESFFNYSPSSSKLFLPINADIHKPITMSQFLRRKLRWLTLGGQYNWTTKEYPSEAPPPFPKDIATLVHSLFPDMKPEAAIVNLYTPGDTLSVHRDISEESRQGLVSISLGCDGIFVIGLEDDREPSTNCLTVRLRSGDAVYMNGAARLAWHGVPQVIANTCPAWLSDWPASTAPADGGDSSSSTDREAWRGWMSTKRVNLNIRQMKD</sequence>
<feature type="domain" description="Fe2OG dioxygenase" evidence="10">
    <location>
        <begin position="238"/>
        <end position="369"/>
    </location>
</feature>
<comment type="catalytic activity">
    <reaction evidence="8">
        <text>an N(6)-methyladenosine in mRNA + 2-oxoglutarate + O2 = an adenosine in mRNA + formaldehyde + succinate + CO2</text>
        <dbReference type="Rhea" id="RHEA:49520"/>
        <dbReference type="Rhea" id="RHEA-COMP:12414"/>
        <dbReference type="Rhea" id="RHEA-COMP:12417"/>
        <dbReference type="ChEBI" id="CHEBI:15379"/>
        <dbReference type="ChEBI" id="CHEBI:16526"/>
        <dbReference type="ChEBI" id="CHEBI:16810"/>
        <dbReference type="ChEBI" id="CHEBI:16842"/>
        <dbReference type="ChEBI" id="CHEBI:30031"/>
        <dbReference type="ChEBI" id="CHEBI:74411"/>
        <dbReference type="ChEBI" id="CHEBI:74449"/>
        <dbReference type="EC" id="1.14.11.53"/>
    </reaction>
    <physiologicalReaction direction="left-to-right" evidence="8">
        <dbReference type="Rhea" id="RHEA:49521"/>
    </physiologicalReaction>
</comment>
<dbReference type="Proteomes" id="UP000324767">
    <property type="component" value="Unassembled WGS sequence"/>
</dbReference>
<dbReference type="InterPro" id="IPR037151">
    <property type="entry name" value="AlkB-like_sf"/>
</dbReference>
<evidence type="ECO:0000313" key="12">
    <source>
        <dbReference type="Proteomes" id="UP000324767"/>
    </source>
</evidence>
<dbReference type="InterPro" id="IPR004574">
    <property type="entry name" value="Alkb"/>
</dbReference>
<dbReference type="Pfam" id="PF13532">
    <property type="entry name" value="2OG-FeII_Oxy_2"/>
    <property type="match status" value="1"/>
</dbReference>
<dbReference type="InterPro" id="IPR027450">
    <property type="entry name" value="AlkB-like"/>
</dbReference>
<dbReference type="FunFam" id="2.60.120.590:FF:000014">
    <property type="entry name" value="Oxidoreductase, 2OG-Fe(II) oxygenase family family"/>
    <property type="match status" value="1"/>
</dbReference>
<comment type="cofactor">
    <cofactor evidence="9">
        <name>Fe(2+)</name>
        <dbReference type="ChEBI" id="CHEBI:29033"/>
    </cofactor>
    <text evidence="9">Binds 1 Fe(2+) ion per subunit.</text>
</comment>
<keyword evidence="5" id="KW-0560">Oxidoreductase</keyword>
<evidence type="ECO:0000256" key="8">
    <source>
        <dbReference type="ARBA" id="ARBA00047565"/>
    </source>
</evidence>
<evidence type="ECO:0000256" key="9">
    <source>
        <dbReference type="PIRSR" id="PIRSR604574-2"/>
    </source>
</evidence>
<evidence type="ECO:0000256" key="6">
    <source>
        <dbReference type="ARBA" id="ARBA00023004"/>
    </source>
</evidence>
<dbReference type="AlphaFoldDB" id="A0A5M8PVA4"/>
<protein>
    <recommendedName>
        <fullName evidence="2">mRNA N(6)-methyladenine demethylase</fullName>
        <ecNumber evidence="2">1.14.11.53</ecNumber>
    </recommendedName>
</protein>
<keyword evidence="6 9" id="KW-0408">Iron</keyword>
<evidence type="ECO:0000256" key="4">
    <source>
        <dbReference type="ARBA" id="ARBA00022964"/>
    </source>
</evidence>
<keyword evidence="4" id="KW-0223">Dioxygenase</keyword>
<evidence type="ECO:0000256" key="3">
    <source>
        <dbReference type="ARBA" id="ARBA00022723"/>
    </source>
</evidence>
<reference evidence="11 12" key="1">
    <citation type="submission" date="2019-09" db="EMBL/GenBank/DDBJ databases">
        <title>The hologenome of the rock-dwelling lichen Lasallia pustulata.</title>
        <authorList>
            <person name="Greshake Tzovaras B."/>
            <person name="Segers F."/>
            <person name="Bicker A."/>
            <person name="Dal Grande F."/>
            <person name="Otte J."/>
            <person name="Hankeln T."/>
            <person name="Schmitt I."/>
            <person name="Ebersberger I."/>
        </authorList>
    </citation>
    <scope>NUCLEOTIDE SEQUENCE [LARGE SCALE GENOMIC DNA]</scope>
    <source>
        <strain evidence="11">A1-1</strain>
    </source>
</reference>
<dbReference type="GO" id="GO:0046872">
    <property type="term" value="F:metal ion binding"/>
    <property type="evidence" value="ECO:0007669"/>
    <property type="project" value="UniProtKB-KW"/>
</dbReference>
<dbReference type="SUPFAM" id="SSF51197">
    <property type="entry name" value="Clavaminate synthase-like"/>
    <property type="match status" value="1"/>
</dbReference>
<dbReference type="PROSITE" id="PS51471">
    <property type="entry name" value="FE2OG_OXY"/>
    <property type="match status" value="1"/>
</dbReference>
<feature type="binding site" evidence="9">
    <location>
        <position position="256"/>
    </location>
    <ligand>
        <name>Fe cation</name>
        <dbReference type="ChEBI" id="CHEBI:24875"/>
        <note>catalytic</note>
    </ligand>
</feature>
<dbReference type="EMBL" id="VXIT01000004">
    <property type="protein sequence ID" value="KAA6413512.1"/>
    <property type="molecule type" value="Genomic_DNA"/>
</dbReference>
<dbReference type="PANTHER" id="PTHR16557">
    <property type="entry name" value="ALKYLATED DNA REPAIR PROTEIN ALKB-RELATED"/>
    <property type="match status" value="1"/>
</dbReference>
<gene>
    <name evidence="11" type="ORF">FRX48_03258</name>
</gene>
<organism evidence="11 12">
    <name type="scientific">Lasallia pustulata</name>
    <dbReference type="NCBI Taxonomy" id="136370"/>
    <lineage>
        <taxon>Eukaryota</taxon>
        <taxon>Fungi</taxon>
        <taxon>Dikarya</taxon>
        <taxon>Ascomycota</taxon>
        <taxon>Pezizomycotina</taxon>
        <taxon>Lecanoromycetes</taxon>
        <taxon>OSLEUM clade</taxon>
        <taxon>Umbilicariomycetidae</taxon>
        <taxon>Umbilicariales</taxon>
        <taxon>Umbilicariaceae</taxon>
        <taxon>Lasallia</taxon>
    </lineage>
</organism>
<evidence type="ECO:0000256" key="7">
    <source>
        <dbReference type="ARBA" id="ARBA00023026"/>
    </source>
</evidence>
<evidence type="ECO:0000256" key="1">
    <source>
        <dbReference type="ARBA" id="ARBA00007879"/>
    </source>
</evidence>
<comment type="similarity">
    <text evidence="1">Belongs to the alkB family.</text>
</comment>
<dbReference type="GO" id="GO:1990931">
    <property type="term" value="F:mRNA N6-methyladenosine dioxygenase activity"/>
    <property type="evidence" value="ECO:0007669"/>
    <property type="project" value="UniProtKB-EC"/>
</dbReference>
<accession>A0A5M8PVA4</accession>
<dbReference type="PANTHER" id="PTHR16557:SF2">
    <property type="entry name" value="NUCLEIC ACID DIOXYGENASE ALKBH1"/>
    <property type="match status" value="1"/>
</dbReference>
<dbReference type="OrthoDB" id="6614653at2759"/>